<dbReference type="EMBL" id="BONZ01000075">
    <property type="protein sequence ID" value="GIH18929.1"/>
    <property type="molecule type" value="Genomic_DNA"/>
</dbReference>
<comment type="caution">
    <text evidence="2">The sequence shown here is derived from an EMBL/GenBank/DDBJ whole genome shotgun (WGS) entry which is preliminary data.</text>
</comment>
<dbReference type="Pfam" id="PF05598">
    <property type="entry name" value="DUF772"/>
    <property type="match status" value="1"/>
</dbReference>
<dbReference type="AlphaFoldDB" id="A0A8J3QZ73"/>
<sequence length="72" mass="8360">MGRPSVPMETYLRLMFLKHRYQLGYESLCAEVSDSISWRRFCRIDIDERVPHPTALMKITTRCGEQAVAALN</sequence>
<organism evidence="2 3">
    <name type="scientific">Rugosimonospora africana</name>
    <dbReference type="NCBI Taxonomy" id="556532"/>
    <lineage>
        <taxon>Bacteria</taxon>
        <taxon>Bacillati</taxon>
        <taxon>Actinomycetota</taxon>
        <taxon>Actinomycetes</taxon>
        <taxon>Micromonosporales</taxon>
        <taxon>Micromonosporaceae</taxon>
        <taxon>Rugosimonospora</taxon>
    </lineage>
</organism>
<reference evidence="2" key="1">
    <citation type="submission" date="2021-01" db="EMBL/GenBank/DDBJ databases">
        <title>Whole genome shotgun sequence of Rugosimonospora africana NBRC 104875.</title>
        <authorList>
            <person name="Komaki H."/>
            <person name="Tamura T."/>
        </authorList>
    </citation>
    <scope>NUCLEOTIDE SEQUENCE</scope>
    <source>
        <strain evidence="2">NBRC 104875</strain>
    </source>
</reference>
<dbReference type="Proteomes" id="UP000642748">
    <property type="component" value="Unassembled WGS sequence"/>
</dbReference>
<dbReference type="PANTHER" id="PTHR33803:SF3">
    <property type="entry name" value="BLL1974 PROTEIN"/>
    <property type="match status" value="1"/>
</dbReference>
<evidence type="ECO:0000259" key="1">
    <source>
        <dbReference type="Pfam" id="PF05598"/>
    </source>
</evidence>
<evidence type="ECO:0000313" key="2">
    <source>
        <dbReference type="EMBL" id="GIH18929.1"/>
    </source>
</evidence>
<feature type="domain" description="Transposase InsH N-terminal" evidence="1">
    <location>
        <begin position="2"/>
        <end position="61"/>
    </location>
</feature>
<proteinExistence type="predicted"/>
<name>A0A8J3QZ73_9ACTN</name>
<dbReference type="InterPro" id="IPR008490">
    <property type="entry name" value="Transposase_InsH_N"/>
</dbReference>
<dbReference type="PANTHER" id="PTHR33803">
    <property type="entry name" value="IS1478 TRANSPOSASE"/>
    <property type="match status" value="1"/>
</dbReference>
<gene>
    <name evidence="2" type="ORF">Raf01_71010</name>
</gene>
<protein>
    <recommendedName>
        <fullName evidence="1">Transposase InsH N-terminal domain-containing protein</fullName>
    </recommendedName>
</protein>
<accession>A0A8J3QZ73</accession>
<evidence type="ECO:0000313" key="3">
    <source>
        <dbReference type="Proteomes" id="UP000642748"/>
    </source>
</evidence>
<keyword evidence="3" id="KW-1185">Reference proteome</keyword>